<gene>
    <name evidence="1" type="ORF">CC78DRAFT_463823</name>
</gene>
<protein>
    <submittedName>
        <fullName evidence="1">Uncharacterized protein</fullName>
    </submittedName>
</protein>
<proteinExistence type="predicted"/>
<dbReference type="OrthoDB" id="3938585at2759"/>
<sequence length="54" mass="6313">KEESNYILTLKLRINGIITTLEVLFKETDRAEIDSLIIGGIFKFYLYNPLLHSR</sequence>
<organism evidence="1 2">
    <name type="scientific">Lojkania enalia</name>
    <dbReference type="NCBI Taxonomy" id="147567"/>
    <lineage>
        <taxon>Eukaryota</taxon>
        <taxon>Fungi</taxon>
        <taxon>Dikarya</taxon>
        <taxon>Ascomycota</taxon>
        <taxon>Pezizomycotina</taxon>
        <taxon>Dothideomycetes</taxon>
        <taxon>Pleosporomycetidae</taxon>
        <taxon>Pleosporales</taxon>
        <taxon>Pleosporales incertae sedis</taxon>
        <taxon>Lojkania</taxon>
    </lineage>
</organism>
<feature type="non-terminal residue" evidence="1">
    <location>
        <position position="1"/>
    </location>
</feature>
<dbReference type="Proteomes" id="UP000800093">
    <property type="component" value="Unassembled WGS sequence"/>
</dbReference>
<dbReference type="EMBL" id="ML986617">
    <property type="protein sequence ID" value="KAF2264320.1"/>
    <property type="molecule type" value="Genomic_DNA"/>
</dbReference>
<evidence type="ECO:0000313" key="2">
    <source>
        <dbReference type="Proteomes" id="UP000800093"/>
    </source>
</evidence>
<accession>A0A9P4K9J7</accession>
<keyword evidence="2" id="KW-1185">Reference proteome</keyword>
<evidence type="ECO:0000313" key="1">
    <source>
        <dbReference type="EMBL" id="KAF2264320.1"/>
    </source>
</evidence>
<comment type="caution">
    <text evidence="1">The sequence shown here is derived from an EMBL/GenBank/DDBJ whole genome shotgun (WGS) entry which is preliminary data.</text>
</comment>
<reference evidence="2" key="1">
    <citation type="journal article" date="2020" name="Stud. Mycol.">
        <title>101 Dothideomycetes genomes: A test case for predicting lifestyles and emergence of pathogens.</title>
        <authorList>
            <person name="Haridas S."/>
            <person name="Albert R."/>
            <person name="Binder M."/>
            <person name="Bloem J."/>
            <person name="LaButti K."/>
            <person name="Salamov A."/>
            <person name="Andreopoulos B."/>
            <person name="Baker S."/>
            <person name="Barry K."/>
            <person name="Bills G."/>
            <person name="Bluhm B."/>
            <person name="Cannon C."/>
            <person name="Castanera R."/>
            <person name="Culley D."/>
            <person name="Daum C."/>
            <person name="Ezra D."/>
            <person name="Gonzalez J."/>
            <person name="Henrissat B."/>
            <person name="Kuo A."/>
            <person name="Liang C."/>
            <person name="Lipzen A."/>
            <person name="Lutzoni F."/>
            <person name="Magnuson J."/>
            <person name="Mondo S."/>
            <person name="Nolan M."/>
            <person name="Ohm R."/>
            <person name="Pangilinan J."/>
            <person name="Park H.-J."/>
            <person name="Ramirez L."/>
            <person name="Alfaro M."/>
            <person name="Sun H."/>
            <person name="Tritt A."/>
            <person name="Yoshinaga Y."/>
            <person name="Zwiers L.-H."/>
            <person name="Turgeon B."/>
            <person name="Goodwin S."/>
            <person name="Spatafora J."/>
            <person name="Crous P."/>
            <person name="Grigoriev I."/>
        </authorList>
    </citation>
    <scope>NUCLEOTIDE SEQUENCE [LARGE SCALE GENOMIC DNA]</scope>
    <source>
        <strain evidence="2">CBS 304.66</strain>
    </source>
</reference>
<name>A0A9P4K9J7_9PLEO</name>
<dbReference type="AlphaFoldDB" id="A0A9P4K9J7"/>